<dbReference type="PRINTS" id="PR00723">
    <property type="entry name" value="SUBTILISIN"/>
</dbReference>
<organism evidence="10 11">
    <name type="scientific">Halalkalibacillus sediminis</name>
    <dbReference type="NCBI Taxonomy" id="2018042"/>
    <lineage>
        <taxon>Bacteria</taxon>
        <taxon>Bacillati</taxon>
        <taxon>Bacillota</taxon>
        <taxon>Bacilli</taxon>
        <taxon>Bacillales</taxon>
        <taxon>Bacillaceae</taxon>
        <taxon>Halalkalibacillus</taxon>
    </lineage>
</organism>
<dbReference type="PANTHER" id="PTHR43806:SF65">
    <property type="entry name" value="SERINE PROTEASE APRX"/>
    <property type="match status" value="1"/>
</dbReference>
<keyword evidence="11" id="KW-1185">Reference proteome</keyword>
<evidence type="ECO:0000256" key="3">
    <source>
        <dbReference type="ARBA" id="ARBA00022801"/>
    </source>
</evidence>
<dbReference type="PROSITE" id="PS51892">
    <property type="entry name" value="SUBTILASE"/>
    <property type="match status" value="1"/>
</dbReference>
<sequence>MKKFLFLTLSLLITLGVGLKFTVQSQATDLNESKIDENLLGILDETDRPVEVIIAFNESEQEKRMSLLENLSIETAVVFNELPMAGALVTKQHIEELSHLDSVRSVYFNKSLEYENDDSTDLTGVNEVRTDSEFQKSNDGLPITGKDVGVVVNDSGVDGTHEDHKLGSNLVQNAVGSLNLNSTVGIFPVTYVEDVPNSDSSSGHGTHVSGTVGGTGAKSGGKYEGVAPGANLVGYGSGAAIAMLDILGGFDYALTHQREYNIRVITNSWGDTGDAGNPFDPEDPVNIATKKLYDRGILTVFSAGNSGPDADSISGNYKKAPWVVTVAAGKKNGELTDFSSRGAEDGGGTEMVDGEAWEWVDQPTVTAPGENIISTRVIGTLSALSATDDAEFISPAHLPYYTTMSGTSMAAPHVAGIAALLFEADPTLSPLEVKEILSQTATEMEGYETWEVGAGYVNAYQAVKLALENK</sequence>
<dbReference type="AlphaFoldDB" id="A0A2I0QTS0"/>
<accession>A0A2I0QTS0</accession>
<protein>
    <submittedName>
        <fullName evidence="10">Peptidase S8</fullName>
    </submittedName>
</protein>
<dbReference type="InterPro" id="IPR000209">
    <property type="entry name" value="Peptidase_S8/S53_dom"/>
</dbReference>
<comment type="caution">
    <text evidence="10">The sequence shown here is derived from an EMBL/GenBank/DDBJ whole genome shotgun (WGS) entry which is preliminary data.</text>
</comment>
<feature type="domain" description="Peptidase S8/S53" evidence="9">
    <location>
        <begin position="145"/>
        <end position="450"/>
    </location>
</feature>
<dbReference type="SUPFAM" id="SSF52743">
    <property type="entry name" value="Subtilisin-like"/>
    <property type="match status" value="1"/>
</dbReference>
<feature type="active site" description="Charge relay system" evidence="5 6">
    <location>
        <position position="408"/>
    </location>
</feature>
<evidence type="ECO:0000313" key="11">
    <source>
        <dbReference type="Proteomes" id="UP000243524"/>
    </source>
</evidence>
<name>A0A2I0QTS0_9BACI</name>
<feature type="active site" description="Charge relay system" evidence="5 6">
    <location>
        <position position="154"/>
    </location>
</feature>
<dbReference type="Pfam" id="PF00082">
    <property type="entry name" value="Peptidase_S8"/>
    <property type="match status" value="1"/>
</dbReference>
<dbReference type="EMBL" id="PJNH01000002">
    <property type="protein sequence ID" value="PKR77737.1"/>
    <property type="molecule type" value="Genomic_DNA"/>
</dbReference>
<dbReference type="Gene3D" id="3.40.50.200">
    <property type="entry name" value="Peptidase S8/S53 domain"/>
    <property type="match status" value="1"/>
</dbReference>
<proteinExistence type="inferred from homology"/>
<dbReference type="Proteomes" id="UP000243524">
    <property type="component" value="Unassembled WGS sequence"/>
</dbReference>
<dbReference type="InterPro" id="IPR015500">
    <property type="entry name" value="Peptidase_S8_subtilisin-rel"/>
</dbReference>
<keyword evidence="4 6" id="KW-0720">Serine protease</keyword>
<evidence type="ECO:0000256" key="6">
    <source>
        <dbReference type="PROSITE-ProRule" id="PRU01240"/>
    </source>
</evidence>
<reference evidence="10 11" key="1">
    <citation type="submission" date="2017-06" db="EMBL/GenBank/DDBJ databases">
        <title>the draft geome sequence of Illustriluteabacillus marina B3227.</title>
        <authorList>
            <person name="He R.-H."/>
            <person name="Du Z.-J."/>
        </authorList>
    </citation>
    <scope>NUCLEOTIDE SEQUENCE [LARGE SCALE GENOMIC DNA]</scope>
    <source>
        <strain evidence="10 11">B3227</strain>
    </source>
</reference>
<feature type="active site" description="Charge relay system" evidence="5 6">
    <location>
        <position position="204"/>
    </location>
</feature>
<evidence type="ECO:0000313" key="10">
    <source>
        <dbReference type="EMBL" id="PKR77737.1"/>
    </source>
</evidence>
<dbReference type="PROSITE" id="PS00137">
    <property type="entry name" value="SUBTILASE_HIS"/>
    <property type="match status" value="1"/>
</dbReference>
<dbReference type="RefSeq" id="WP_101331345.1">
    <property type="nucleotide sequence ID" value="NZ_PJNH01000002.1"/>
</dbReference>
<dbReference type="InterPro" id="IPR022398">
    <property type="entry name" value="Peptidase_S8_His-AS"/>
</dbReference>
<dbReference type="InterPro" id="IPR050131">
    <property type="entry name" value="Peptidase_S8_subtilisin-like"/>
</dbReference>
<evidence type="ECO:0000256" key="4">
    <source>
        <dbReference type="ARBA" id="ARBA00022825"/>
    </source>
</evidence>
<feature type="compositionally biased region" description="Low complexity" evidence="7">
    <location>
        <begin position="200"/>
        <end position="210"/>
    </location>
</feature>
<keyword evidence="3 6" id="KW-0378">Hydrolase</keyword>
<feature type="signal peptide" evidence="8">
    <location>
        <begin position="1"/>
        <end position="27"/>
    </location>
</feature>
<dbReference type="InterPro" id="IPR036852">
    <property type="entry name" value="Peptidase_S8/S53_dom_sf"/>
</dbReference>
<dbReference type="GO" id="GO:0006508">
    <property type="term" value="P:proteolysis"/>
    <property type="evidence" value="ECO:0007669"/>
    <property type="project" value="UniProtKB-KW"/>
</dbReference>
<dbReference type="InterPro" id="IPR023828">
    <property type="entry name" value="Peptidase_S8_Ser-AS"/>
</dbReference>
<evidence type="ECO:0000256" key="5">
    <source>
        <dbReference type="PIRSR" id="PIRSR615500-1"/>
    </source>
</evidence>
<dbReference type="PROSITE" id="PS00138">
    <property type="entry name" value="SUBTILASE_SER"/>
    <property type="match status" value="1"/>
</dbReference>
<dbReference type="PANTHER" id="PTHR43806">
    <property type="entry name" value="PEPTIDASE S8"/>
    <property type="match status" value="1"/>
</dbReference>
<evidence type="ECO:0000256" key="8">
    <source>
        <dbReference type="SAM" id="SignalP"/>
    </source>
</evidence>
<keyword evidence="2 6" id="KW-0645">Protease</keyword>
<evidence type="ECO:0000259" key="9">
    <source>
        <dbReference type="Pfam" id="PF00082"/>
    </source>
</evidence>
<evidence type="ECO:0000256" key="2">
    <source>
        <dbReference type="ARBA" id="ARBA00022670"/>
    </source>
</evidence>
<dbReference type="OrthoDB" id="9798386at2"/>
<evidence type="ECO:0000256" key="7">
    <source>
        <dbReference type="SAM" id="MobiDB-lite"/>
    </source>
</evidence>
<feature type="region of interest" description="Disordered" evidence="7">
    <location>
        <begin position="196"/>
        <end position="218"/>
    </location>
</feature>
<keyword evidence="8" id="KW-0732">Signal</keyword>
<gene>
    <name evidence="10" type="ORF">CEY16_07340</name>
</gene>
<comment type="similarity">
    <text evidence="1 6">Belongs to the peptidase S8 family.</text>
</comment>
<evidence type="ECO:0000256" key="1">
    <source>
        <dbReference type="ARBA" id="ARBA00011073"/>
    </source>
</evidence>
<dbReference type="GO" id="GO:0004252">
    <property type="term" value="F:serine-type endopeptidase activity"/>
    <property type="evidence" value="ECO:0007669"/>
    <property type="project" value="UniProtKB-UniRule"/>
</dbReference>
<feature type="chain" id="PRO_5014118149" evidence="8">
    <location>
        <begin position="28"/>
        <end position="470"/>
    </location>
</feature>